<proteinExistence type="predicted"/>
<evidence type="ECO:0000256" key="1">
    <source>
        <dbReference type="SAM" id="MobiDB-lite"/>
    </source>
</evidence>
<comment type="caution">
    <text evidence="2">The sequence shown here is derived from an EMBL/GenBank/DDBJ whole genome shotgun (WGS) entry which is preliminary data.</text>
</comment>
<dbReference type="EMBL" id="BQXS01011033">
    <property type="protein sequence ID" value="GKT35639.1"/>
    <property type="molecule type" value="Genomic_DNA"/>
</dbReference>
<name>A0ABQ5KW24_9EUKA</name>
<sequence length="391" mass="45638">MKLRKIRNSKRKKEDEALRQKRDRNHLLLGSIALDKEHSKFKRLNARVSRELADIFAKLVKLEREIQRRNEVDRDCERAEKERLQREKMQKKHKHEMKLRKIRNSKRKKEDEALRQKRDRNHLLLGSIALDKEHSKFKRCKIKEKRKHDGLLKTRKKASIRGRIGAQQWEENKKKREETAQSEELKKSLEAWSSRTGISYLSFEKLLAFESDSKIPAYFDVSSSKHVSQDVVVGTVRPTKALNIRSGRIGVDSESLPSRSSQMNVTSDRIYSIKMEEDPRHNLSFVSTTHDRSHVMGGISRSFKHPDSTRVSQVYKGGESHDVQLIDDVRAGSLREKSSELRKAQSRGKAALREQNKVKSIQMLVSLTQRLRKRVLNQGNGRDDIKCRHDL</sequence>
<reference evidence="2" key="1">
    <citation type="submission" date="2022-03" db="EMBL/GenBank/DDBJ databases">
        <title>Draft genome sequence of Aduncisulcus paluster, a free-living microaerophilic Fornicata.</title>
        <authorList>
            <person name="Yuyama I."/>
            <person name="Kume K."/>
            <person name="Tamura T."/>
            <person name="Inagaki Y."/>
            <person name="Hashimoto T."/>
        </authorList>
    </citation>
    <scope>NUCLEOTIDE SEQUENCE</scope>
    <source>
        <strain evidence="2">NY0171</strain>
    </source>
</reference>
<feature type="compositionally biased region" description="Basic residues" evidence="1">
    <location>
        <begin position="1"/>
        <end position="11"/>
    </location>
</feature>
<feature type="region of interest" description="Disordered" evidence="1">
    <location>
        <begin position="85"/>
        <end position="116"/>
    </location>
</feature>
<evidence type="ECO:0000313" key="3">
    <source>
        <dbReference type="Proteomes" id="UP001057375"/>
    </source>
</evidence>
<evidence type="ECO:0000313" key="2">
    <source>
        <dbReference type="EMBL" id="GKT35639.1"/>
    </source>
</evidence>
<feature type="compositionally biased region" description="Basic residues" evidence="1">
    <location>
        <begin position="89"/>
        <end position="107"/>
    </location>
</feature>
<dbReference type="Proteomes" id="UP001057375">
    <property type="component" value="Unassembled WGS sequence"/>
</dbReference>
<keyword evidence="3" id="KW-1185">Reference proteome</keyword>
<accession>A0ABQ5KW24</accession>
<protein>
    <submittedName>
        <fullName evidence="2">Uncharacterized protein</fullName>
    </submittedName>
</protein>
<feature type="region of interest" description="Disordered" evidence="1">
    <location>
        <begin position="1"/>
        <end position="22"/>
    </location>
</feature>
<organism evidence="2 3">
    <name type="scientific">Aduncisulcus paluster</name>
    <dbReference type="NCBI Taxonomy" id="2918883"/>
    <lineage>
        <taxon>Eukaryota</taxon>
        <taxon>Metamonada</taxon>
        <taxon>Carpediemonas-like organisms</taxon>
        <taxon>Aduncisulcus</taxon>
    </lineage>
</organism>
<gene>
    <name evidence="2" type="ORF">ADUPG1_008756</name>
</gene>